<evidence type="ECO:0000313" key="3">
    <source>
        <dbReference type="Proteomes" id="UP000270530"/>
    </source>
</evidence>
<protein>
    <submittedName>
        <fullName evidence="2">Uncharacterized protein</fullName>
    </submittedName>
</protein>
<gene>
    <name evidence="2" type="ORF">ALSL_1495</name>
</gene>
<feature type="transmembrane region" description="Helical" evidence="1">
    <location>
        <begin position="93"/>
        <end position="115"/>
    </location>
</feature>
<keyword evidence="3" id="KW-1185">Reference proteome</keyword>
<dbReference type="Proteomes" id="UP000270530">
    <property type="component" value="Chromosome"/>
</dbReference>
<feature type="transmembrane region" description="Helical" evidence="1">
    <location>
        <begin position="12"/>
        <end position="33"/>
    </location>
</feature>
<keyword evidence="1" id="KW-1133">Transmembrane helix</keyword>
<evidence type="ECO:0000313" key="2">
    <source>
        <dbReference type="EMBL" id="BBD80152.1"/>
    </source>
</evidence>
<name>A0A2Z6E5G7_9GAMM</name>
<reference evidence="3" key="2">
    <citation type="submission" date="2018-06" db="EMBL/GenBank/DDBJ databases">
        <title>Genome sequence of Rhodanobacteraceae bacterium strain Dysh456.</title>
        <authorList>
            <person name="Fukui M."/>
        </authorList>
    </citation>
    <scope>NUCLEOTIDE SEQUENCE [LARGE SCALE GENOMIC DNA]</scope>
    <source>
        <strain evidence="3">Dysh456</strain>
    </source>
</reference>
<proteinExistence type="predicted"/>
<evidence type="ECO:0000256" key="1">
    <source>
        <dbReference type="SAM" id="Phobius"/>
    </source>
</evidence>
<keyword evidence="1" id="KW-0812">Transmembrane</keyword>
<dbReference type="OrthoDB" id="5953088at2"/>
<organism evidence="2 3">
    <name type="scientific">Aerosticca soli</name>
    <dbReference type="NCBI Taxonomy" id="2010829"/>
    <lineage>
        <taxon>Bacteria</taxon>
        <taxon>Pseudomonadati</taxon>
        <taxon>Pseudomonadota</taxon>
        <taxon>Gammaproteobacteria</taxon>
        <taxon>Lysobacterales</taxon>
        <taxon>Rhodanobacteraceae</taxon>
        <taxon>Aerosticca</taxon>
    </lineage>
</organism>
<dbReference type="AlphaFoldDB" id="A0A2Z6E5G7"/>
<dbReference type="KEGG" id="rbd:ALSL_1495"/>
<keyword evidence="1" id="KW-0472">Membrane</keyword>
<sequence>MHYDQSWMGYGWVGGVEAGLITALAAALLYVLLRRVWRQHPGPAPAMGWAFLLAVLLTGSGDLWDMFYFNYAPLESPQLMRTKLMRVHDPDGIPLRVLGELGGAVLGVFAGWVLLDVARPRRRRTA</sequence>
<accession>A0A2Z6E5G7</accession>
<feature type="transmembrane region" description="Helical" evidence="1">
    <location>
        <begin position="45"/>
        <end position="64"/>
    </location>
</feature>
<reference evidence="3" key="1">
    <citation type="submission" date="2018-04" db="EMBL/GenBank/DDBJ databases">
        <authorList>
            <person name="Watanabe M."/>
            <person name="Kojima H."/>
        </authorList>
    </citation>
    <scope>NUCLEOTIDE SEQUENCE [LARGE SCALE GENOMIC DNA]</scope>
    <source>
        <strain evidence="3">Dysh456</strain>
    </source>
</reference>
<dbReference type="EMBL" id="AP018560">
    <property type="protein sequence ID" value="BBD80152.1"/>
    <property type="molecule type" value="Genomic_DNA"/>
</dbReference>